<keyword evidence="2" id="KW-1185">Reference proteome</keyword>
<evidence type="ECO:0000313" key="2">
    <source>
        <dbReference type="Proteomes" id="UP000298652"/>
    </source>
</evidence>
<evidence type="ECO:0000313" key="1">
    <source>
        <dbReference type="EMBL" id="TKW14694.1"/>
    </source>
</evidence>
<dbReference type="EMBL" id="CM016556">
    <property type="protein sequence ID" value="TKW14694.1"/>
    <property type="molecule type" value="Genomic_DNA"/>
</dbReference>
<reference evidence="1" key="1">
    <citation type="submission" date="2019-03" db="EMBL/GenBank/DDBJ databases">
        <title>WGS assembly of Setaria viridis.</title>
        <authorList>
            <person name="Huang P."/>
            <person name="Jenkins J."/>
            <person name="Grimwood J."/>
            <person name="Barry K."/>
            <person name="Healey A."/>
            <person name="Mamidi S."/>
            <person name="Sreedasyam A."/>
            <person name="Shu S."/>
            <person name="Feldman M."/>
            <person name="Wu J."/>
            <person name="Yu Y."/>
            <person name="Chen C."/>
            <person name="Johnson J."/>
            <person name="Rokhsar D."/>
            <person name="Baxter I."/>
            <person name="Schmutz J."/>
            <person name="Brutnell T."/>
            <person name="Kellogg E."/>
        </authorList>
    </citation>
    <scope>NUCLEOTIDE SEQUENCE [LARGE SCALE GENOMIC DNA]</scope>
</reference>
<dbReference type="Gramene" id="TKW14694">
    <property type="protein sequence ID" value="TKW14694"/>
    <property type="gene ID" value="SEVIR_5G183100v2"/>
</dbReference>
<name>A0A4U6UIY0_SETVI</name>
<sequence>MRREMKWPRLPLICRRVLMAHTERHRRALRSLSRPALPMTGMRHPHLMGNQQVPPSAPHRPIPIALAHCRCPVPVPITFVIAHCHRPIPSPSGFAARPRVTDHAALFLTPSPIPNCRRPTLLTLGLVPNWRRLALLIPRPVSNRHRRSASPSPPGRRVVAPPLPGGAFLSRLLPFPATLCLLPAPPLHRWAAVLRLLPSSCDSHRGASPYYLHRR</sequence>
<dbReference type="Proteomes" id="UP000298652">
    <property type="component" value="Chromosome 5"/>
</dbReference>
<accession>A0A4U6UIY0</accession>
<proteinExistence type="predicted"/>
<dbReference type="AlphaFoldDB" id="A0A4U6UIY0"/>
<protein>
    <submittedName>
        <fullName evidence="1">Uncharacterized protein</fullName>
    </submittedName>
</protein>
<gene>
    <name evidence="1" type="ORF">SEVIR_5G183100v2</name>
</gene>
<organism evidence="1 2">
    <name type="scientific">Setaria viridis</name>
    <name type="common">Green bristlegrass</name>
    <name type="synonym">Setaria italica subsp. viridis</name>
    <dbReference type="NCBI Taxonomy" id="4556"/>
    <lineage>
        <taxon>Eukaryota</taxon>
        <taxon>Viridiplantae</taxon>
        <taxon>Streptophyta</taxon>
        <taxon>Embryophyta</taxon>
        <taxon>Tracheophyta</taxon>
        <taxon>Spermatophyta</taxon>
        <taxon>Magnoliopsida</taxon>
        <taxon>Liliopsida</taxon>
        <taxon>Poales</taxon>
        <taxon>Poaceae</taxon>
        <taxon>PACMAD clade</taxon>
        <taxon>Panicoideae</taxon>
        <taxon>Panicodae</taxon>
        <taxon>Paniceae</taxon>
        <taxon>Cenchrinae</taxon>
        <taxon>Setaria</taxon>
    </lineage>
</organism>